<dbReference type="Proteomes" id="UP000509327">
    <property type="component" value="Chromosome"/>
</dbReference>
<reference evidence="1 2" key="1">
    <citation type="submission" date="2020-06" db="EMBL/GenBank/DDBJ databases">
        <title>Complete genome of Paenibacillus barcinonensis KACC11450.</title>
        <authorList>
            <person name="Kim M."/>
            <person name="Park Y.-J."/>
            <person name="Shin J.-H."/>
        </authorList>
    </citation>
    <scope>NUCLEOTIDE SEQUENCE [LARGE SCALE GENOMIC DNA]</scope>
    <source>
        <strain evidence="1 2">KACC11450</strain>
    </source>
</reference>
<proteinExistence type="predicted"/>
<evidence type="ECO:0000313" key="1">
    <source>
        <dbReference type="EMBL" id="QKS58987.1"/>
    </source>
</evidence>
<keyword evidence="2" id="KW-1185">Reference proteome</keyword>
<organism evidence="1 2">
    <name type="scientific">Paenibacillus barcinonensis</name>
    <dbReference type="NCBI Taxonomy" id="198119"/>
    <lineage>
        <taxon>Bacteria</taxon>
        <taxon>Bacillati</taxon>
        <taxon>Bacillota</taxon>
        <taxon>Bacilli</taxon>
        <taxon>Bacillales</taxon>
        <taxon>Paenibacillaceae</taxon>
        <taxon>Paenibacillus</taxon>
    </lineage>
</organism>
<dbReference type="EMBL" id="CP054614">
    <property type="protein sequence ID" value="QKS58987.1"/>
    <property type="molecule type" value="Genomic_DNA"/>
</dbReference>
<dbReference type="RefSeq" id="WP_174812253.1">
    <property type="nucleotide sequence ID" value="NZ_CP054614.1"/>
</dbReference>
<accession>A0ABX6QAG3</accession>
<name>A0ABX6QAG3_PAEBA</name>
<evidence type="ECO:0000313" key="2">
    <source>
        <dbReference type="Proteomes" id="UP000509327"/>
    </source>
</evidence>
<sequence length="48" mass="5557">MKLQEEDTLLAFIEATLITVKLSLEQQCPGEDGGYLLYYWMNLFIVSE</sequence>
<protein>
    <submittedName>
        <fullName evidence="1">Uncharacterized protein</fullName>
    </submittedName>
</protein>
<gene>
    <name evidence="1" type="ORF">HUB98_24090</name>
</gene>